<evidence type="ECO:0008006" key="3">
    <source>
        <dbReference type="Google" id="ProtNLM"/>
    </source>
</evidence>
<dbReference type="RefSeq" id="WP_053782184.1">
    <property type="nucleotide sequence ID" value="NZ_LITU01000065.1"/>
</dbReference>
<dbReference type="Proteomes" id="UP000037688">
    <property type="component" value="Unassembled WGS sequence"/>
</dbReference>
<dbReference type="PATRIC" id="fig|1705561.3.peg.3796"/>
<proteinExistence type="predicted"/>
<name>A0A0N0C429_9BACL</name>
<accession>A0A0N0C429</accession>
<keyword evidence="2" id="KW-1185">Reference proteome</keyword>
<gene>
    <name evidence="1" type="ORF">AMS66_18405</name>
</gene>
<reference evidence="1 2" key="1">
    <citation type="submission" date="2015-08" db="EMBL/GenBank/DDBJ databases">
        <title>Draft genome sequence of cellulolytic and xylanolytic Paenibacillus sp. A59, isolated from a decaying forest soil from Patagonia, Argentina.</title>
        <authorList>
            <person name="Ghio S."/>
            <person name="Caceres A.M."/>
            <person name="Talia P."/>
            <person name="Grasso D."/>
            <person name="Campos E."/>
        </authorList>
    </citation>
    <scope>NUCLEOTIDE SEQUENCE [LARGE SCALE GENOMIC DNA]</scope>
    <source>
        <strain evidence="1 2">A59</strain>
    </source>
</reference>
<dbReference type="OrthoDB" id="2638670at2"/>
<dbReference type="EMBL" id="LITU01000065">
    <property type="protein sequence ID" value="KOY15201.1"/>
    <property type="molecule type" value="Genomic_DNA"/>
</dbReference>
<dbReference type="AlphaFoldDB" id="A0A0N0C429"/>
<organism evidence="1 2">
    <name type="scientific">Paenibacillus xylanivorans</name>
    <dbReference type="NCBI Taxonomy" id="1705561"/>
    <lineage>
        <taxon>Bacteria</taxon>
        <taxon>Bacillati</taxon>
        <taxon>Bacillota</taxon>
        <taxon>Bacilli</taxon>
        <taxon>Bacillales</taxon>
        <taxon>Paenibacillaceae</taxon>
        <taxon>Paenibacillus</taxon>
    </lineage>
</organism>
<evidence type="ECO:0000313" key="2">
    <source>
        <dbReference type="Proteomes" id="UP000037688"/>
    </source>
</evidence>
<protein>
    <recommendedName>
        <fullName evidence="3">Serine/threonine protein kinase</fullName>
    </recommendedName>
</protein>
<sequence>MRIVKSISANIEQLLERYEKNGHLTMQASLMGKGSVVYRLQEYCLKVYTPRGKMDGEYECEALLSLQNNHHVPKLYAYASGNFVLTEWVEGFNLRQYRATCGHIPHNLIYDMFSTELQQIQAGYHDWDVIRYENLLWTATGEVKRTDFWLCEPVRCMRIRERLQQEIIRKIERIYGGDDTDMEEVMHYFDRHGLTTTEVQEALAHFRLQTPRMALAQ</sequence>
<dbReference type="SUPFAM" id="SSF56112">
    <property type="entry name" value="Protein kinase-like (PK-like)"/>
    <property type="match status" value="1"/>
</dbReference>
<dbReference type="InterPro" id="IPR011009">
    <property type="entry name" value="Kinase-like_dom_sf"/>
</dbReference>
<evidence type="ECO:0000313" key="1">
    <source>
        <dbReference type="EMBL" id="KOY15201.1"/>
    </source>
</evidence>
<comment type="caution">
    <text evidence="1">The sequence shown here is derived from an EMBL/GenBank/DDBJ whole genome shotgun (WGS) entry which is preliminary data.</text>
</comment>